<accession>A0ABY6NZP6</accession>
<dbReference type="Pfam" id="PF13460">
    <property type="entry name" value="NAD_binding_10"/>
    <property type="match status" value="1"/>
</dbReference>
<dbReference type="PANTHER" id="PTHR15020">
    <property type="entry name" value="FLAVIN REDUCTASE-RELATED"/>
    <property type="match status" value="1"/>
</dbReference>
<gene>
    <name evidence="2" type="ORF">RHODO2019_15345</name>
</gene>
<evidence type="ECO:0000313" key="3">
    <source>
        <dbReference type="Proteomes" id="UP001164965"/>
    </source>
</evidence>
<organism evidence="2 3">
    <name type="scientific">Rhodococcus antarcticus</name>
    <dbReference type="NCBI Taxonomy" id="2987751"/>
    <lineage>
        <taxon>Bacteria</taxon>
        <taxon>Bacillati</taxon>
        <taxon>Actinomycetota</taxon>
        <taxon>Actinomycetes</taxon>
        <taxon>Mycobacteriales</taxon>
        <taxon>Nocardiaceae</taxon>
        <taxon>Rhodococcus</taxon>
    </lineage>
</organism>
<reference evidence="2" key="1">
    <citation type="submission" date="2022-10" db="EMBL/GenBank/DDBJ databases">
        <title>Rhodococcus sp.75.</title>
        <authorList>
            <person name="Sun M."/>
        </authorList>
    </citation>
    <scope>NUCLEOTIDE SEQUENCE</scope>
    <source>
        <strain evidence="2">75</strain>
    </source>
</reference>
<keyword evidence="3" id="KW-1185">Reference proteome</keyword>
<dbReference type="Proteomes" id="UP001164965">
    <property type="component" value="Chromosome"/>
</dbReference>
<proteinExistence type="predicted"/>
<evidence type="ECO:0000313" key="2">
    <source>
        <dbReference type="EMBL" id="UZJ24491.1"/>
    </source>
</evidence>
<dbReference type="CDD" id="cd05243">
    <property type="entry name" value="SDR_a5"/>
    <property type="match status" value="1"/>
</dbReference>
<name>A0ABY6NZP6_9NOCA</name>
<dbReference type="InterPro" id="IPR016040">
    <property type="entry name" value="NAD(P)-bd_dom"/>
</dbReference>
<protein>
    <submittedName>
        <fullName evidence="2">SDR family oxidoreductase</fullName>
    </submittedName>
</protein>
<dbReference type="PANTHER" id="PTHR15020:SF50">
    <property type="entry name" value="UPF0659 PROTEIN YMR090W"/>
    <property type="match status" value="1"/>
</dbReference>
<dbReference type="RefSeq" id="WP_265382598.1">
    <property type="nucleotide sequence ID" value="NZ_CP110615.1"/>
</dbReference>
<sequence length="212" mass="21269">MLIAVTGASGRTGNHVVTELLQAGHTVRAVVRSEEKGAPLRARGAEVVLSDLTTDDPSAWLAGCDGLVHTAAASDPRPGASDAVDRVATLALVAAAGAVGVPRVVQVSSMYADRPDEGPEFLRDVLRAKAVSDAALAGSGLVWTIVRPGGLLDDQATGQVAAGRQLGSGRISRADVAAVCVACLAVPATERLAFDLTSGGQSISDALAGLAG</sequence>
<feature type="domain" description="NAD(P)-binding" evidence="1">
    <location>
        <begin position="7"/>
        <end position="185"/>
    </location>
</feature>
<dbReference type="InterPro" id="IPR036291">
    <property type="entry name" value="NAD(P)-bd_dom_sf"/>
</dbReference>
<dbReference type="EMBL" id="CP110615">
    <property type="protein sequence ID" value="UZJ24491.1"/>
    <property type="molecule type" value="Genomic_DNA"/>
</dbReference>
<dbReference type="SUPFAM" id="SSF51735">
    <property type="entry name" value="NAD(P)-binding Rossmann-fold domains"/>
    <property type="match status" value="1"/>
</dbReference>
<evidence type="ECO:0000259" key="1">
    <source>
        <dbReference type="Pfam" id="PF13460"/>
    </source>
</evidence>
<dbReference type="Gene3D" id="3.40.50.720">
    <property type="entry name" value="NAD(P)-binding Rossmann-like Domain"/>
    <property type="match status" value="1"/>
</dbReference>